<comment type="caution">
    <text evidence="7">The sequence shown here is derived from an EMBL/GenBank/DDBJ whole genome shotgun (WGS) entry which is preliminary data.</text>
</comment>
<feature type="transmembrane region" description="Helical" evidence="5">
    <location>
        <begin position="197"/>
        <end position="219"/>
    </location>
</feature>
<keyword evidence="3 5" id="KW-1133">Transmembrane helix</keyword>
<feature type="transmembrane region" description="Helical" evidence="5">
    <location>
        <begin position="405"/>
        <end position="423"/>
    </location>
</feature>
<feature type="transmembrane region" description="Helical" evidence="5">
    <location>
        <begin position="228"/>
        <end position="252"/>
    </location>
</feature>
<proteinExistence type="predicted"/>
<gene>
    <name evidence="7" type="ORF">LSH36_1273g00029</name>
</gene>
<feature type="transmembrane region" description="Helical" evidence="5">
    <location>
        <begin position="340"/>
        <end position="359"/>
    </location>
</feature>
<dbReference type="EMBL" id="JAODUP010001272">
    <property type="protein sequence ID" value="KAK2140710.1"/>
    <property type="molecule type" value="Genomic_DNA"/>
</dbReference>
<keyword evidence="4 5" id="KW-0472">Membrane</keyword>
<protein>
    <recommendedName>
        <fullName evidence="6">Major facilitator superfamily (MFS) profile domain-containing protein</fullName>
    </recommendedName>
</protein>
<dbReference type="Gene3D" id="1.20.1250.20">
    <property type="entry name" value="MFS general substrate transporter like domains"/>
    <property type="match status" value="1"/>
</dbReference>
<comment type="subcellular location">
    <subcellularLocation>
        <location evidence="1">Membrane</location>
        <topology evidence="1">Multi-pass membrane protein</topology>
    </subcellularLocation>
</comment>
<evidence type="ECO:0000256" key="1">
    <source>
        <dbReference type="ARBA" id="ARBA00004141"/>
    </source>
</evidence>
<keyword evidence="8" id="KW-1185">Reference proteome</keyword>
<dbReference type="InterPro" id="IPR036259">
    <property type="entry name" value="MFS_trans_sf"/>
</dbReference>
<evidence type="ECO:0000256" key="5">
    <source>
        <dbReference type="SAM" id="Phobius"/>
    </source>
</evidence>
<sequence length="594" mass="67331">MAVNLSFNDVFKYIGDTGFYQLLLYFVVCLPSFFDGLQNMSANFFSAPMDHWCKISRLENFSFETQKKVAIPYVEDESTEHQSCQMYDLYYDNLTDDQILNWDRNITRNTSLIDCTEWIFDQSEFISTINSKYNLVCDRSWMAELTSTVYMGGVLVGSVISGLISDRFGRKLPMLMFMIGYFLFALLQAFAPNYTLFVVFRFFASVSSMSTYLCTFVIVMEILGPSHYVLLAVTFQIFFSVGFMLIPGIAYSIRDHEILQIAITLPLASLVPCIWLVPESPRWLISQGKYKKAEKILHNISDVNRVDFPEEVTWINKSEDGHEEKQERGKWADICNSRTLCTELALIYINWFTVSLVYYGVSYNAGAFGDVFLNTFLSGLIEIPSNLFAYLVLERCGRRWPNGGILLATAVIELSLVPILLVRPDMSELLTALSTLGKGAITFAFSSIYLYTSELFPTPIRHLAVGSSSVFARIGSMAAPYLGDSLEEIWLPMPSVIFAVISAITGSLVLLLPETKGHKIPDTIEEAEKIGRSRRKRKLIIDSEILCEVAAVKREREDDCLNKEFGENMINERVSSTSEIRLEDVDEDGLITRL</sequence>
<dbReference type="GO" id="GO:0022857">
    <property type="term" value="F:transmembrane transporter activity"/>
    <property type="evidence" value="ECO:0007669"/>
    <property type="project" value="InterPro"/>
</dbReference>
<feature type="domain" description="Major facilitator superfamily (MFS) profile" evidence="6">
    <location>
        <begin position="89"/>
        <end position="517"/>
    </location>
</feature>
<dbReference type="PROSITE" id="PS50850">
    <property type="entry name" value="MFS"/>
    <property type="match status" value="1"/>
</dbReference>
<evidence type="ECO:0000259" key="6">
    <source>
        <dbReference type="PROSITE" id="PS50850"/>
    </source>
</evidence>
<evidence type="ECO:0000313" key="8">
    <source>
        <dbReference type="Proteomes" id="UP001208570"/>
    </source>
</evidence>
<dbReference type="CDD" id="cd17317">
    <property type="entry name" value="MFS_SLC22"/>
    <property type="match status" value="1"/>
</dbReference>
<dbReference type="AlphaFoldDB" id="A0AAD9MPL1"/>
<dbReference type="PANTHER" id="PTHR24064">
    <property type="entry name" value="SOLUTE CARRIER FAMILY 22 MEMBER"/>
    <property type="match status" value="1"/>
</dbReference>
<feature type="transmembrane region" description="Helical" evidence="5">
    <location>
        <begin position="371"/>
        <end position="393"/>
    </location>
</feature>
<evidence type="ECO:0000256" key="2">
    <source>
        <dbReference type="ARBA" id="ARBA00022692"/>
    </source>
</evidence>
<dbReference type="InterPro" id="IPR005828">
    <property type="entry name" value="MFS_sugar_transport-like"/>
</dbReference>
<dbReference type="Pfam" id="PF00083">
    <property type="entry name" value="Sugar_tr"/>
    <property type="match status" value="1"/>
</dbReference>
<feature type="transmembrane region" description="Helical" evidence="5">
    <location>
        <begin position="489"/>
        <end position="512"/>
    </location>
</feature>
<feature type="transmembrane region" description="Helical" evidence="5">
    <location>
        <begin position="141"/>
        <end position="160"/>
    </location>
</feature>
<evidence type="ECO:0000256" key="3">
    <source>
        <dbReference type="ARBA" id="ARBA00022989"/>
    </source>
</evidence>
<feature type="transmembrane region" description="Helical" evidence="5">
    <location>
        <begin position="172"/>
        <end position="191"/>
    </location>
</feature>
<reference evidence="7" key="1">
    <citation type="journal article" date="2023" name="Mol. Biol. Evol.">
        <title>Third-Generation Sequencing Reveals the Adaptive Role of the Epigenome in Three Deep-Sea Polychaetes.</title>
        <authorList>
            <person name="Perez M."/>
            <person name="Aroh O."/>
            <person name="Sun Y."/>
            <person name="Lan Y."/>
            <person name="Juniper S.K."/>
            <person name="Young C.R."/>
            <person name="Angers B."/>
            <person name="Qian P.Y."/>
        </authorList>
    </citation>
    <scope>NUCLEOTIDE SEQUENCE</scope>
    <source>
        <strain evidence="7">P08H-3</strain>
    </source>
</reference>
<dbReference type="GO" id="GO:0016020">
    <property type="term" value="C:membrane"/>
    <property type="evidence" value="ECO:0007669"/>
    <property type="project" value="UniProtKB-SubCell"/>
</dbReference>
<dbReference type="SUPFAM" id="SSF103473">
    <property type="entry name" value="MFS general substrate transporter"/>
    <property type="match status" value="1"/>
</dbReference>
<name>A0AAD9MPL1_9ANNE</name>
<dbReference type="Proteomes" id="UP001208570">
    <property type="component" value="Unassembled WGS sequence"/>
</dbReference>
<accession>A0AAD9MPL1</accession>
<evidence type="ECO:0000256" key="4">
    <source>
        <dbReference type="ARBA" id="ARBA00023136"/>
    </source>
</evidence>
<evidence type="ECO:0000313" key="7">
    <source>
        <dbReference type="EMBL" id="KAK2140710.1"/>
    </source>
</evidence>
<organism evidence="7 8">
    <name type="scientific">Paralvinella palmiformis</name>
    <dbReference type="NCBI Taxonomy" id="53620"/>
    <lineage>
        <taxon>Eukaryota</taxon>
        <taxon>Metazoa</taxon>
        <taxon>Spiralia</taxon>
        <taxon>Lophotrochozoa</taxon>
        <taxon>Annelida</taxon>
        <taxon>Polychaeta</taxon>
        <taxon>Sedentaria</taxon>
        <taxon>Canalipalpata</taxon>
        <taxon>Terebellida</taxon>
        <taxon>Terebelliformia</taxon>
        <taxon>Alvinellidae</taxon>
        <taxon>Paralvinella</taxon>
    </lineage>
</organism>
<dbReference type="InterPro" id="IPR020846">
    <property type="entry name" value="MFS_dom"/>
</dbReference>
<keyword evidence="2 5" id="KW-0812">Transmembrane</keyword>